<feature type="compositionally biased region" description="Acidic residues" evidence="6">
    <location>
        <begin position="298"/>
        <end position="311"/>
    </location>
</feature>
<sequence>MYKLKLKQKLNQARSHSELQNAITMGKAVVKTLNKLVEKQKLAQTAISTWGSEEEDSDLQVFFRKINDVQDEWFAIQAAFADKYDQFVIMWESILNEVKSLDPLNKSVVAAESRLEKKRKALEKAKGKPDFETKRAQLEGDVDEMEAQLEQALRERDTRSDEITAFKKERFAEGYTDLSKALLIMHERGSRAIAEQIDAAGRLDARYAAERGNTAANVPQLTSLTISPAAAAASSASSPRSAESEEPPTHLAQPVSHQLAAESDTNASGVESGDGAMTEPQRPPSTGIAASDGPVVESDGDAAGDDDDDDGIIPVQLRVRALYDYEGEEGDLSFRAGDIIDVTGKDEDGWWIGIQDGVEGLVPSNYVEVLEGE</sequence>
<dbReference type="InterPro" id="IPR036028">
    <property type="entry name" value="SH3-like_dom_sf"/>
</dbReference>
<dbReference type="InterPro" id="IPR046982">
    <property type="entry name" value="BIN3/RVS161-like"/>
</dbReference>
<evidence type="ECO:0000256" key="4">
    <source>
        <dbReference type="PROSITE-ProRule" id="PRU00192"/>
    </source>
</evidence>
<dbReference type="EMBL" id="GL349437">
    <property type="protein sequence ID" value="KNC53673.1"/>
    <property type="molecule type" value="Genomic_DNA"/>
</dbReference>
<evidence type="ECO:0000259" key="7">
    <source>
        <dbReference type="PROSITE" id="PS50002"/>
    </source>
</evidence>
<dbReference type="GO" id="GO:0051666">
    <property type="term" value="P:actin cortical patch localization"/>
    <property type="evidence" value="ECO:0007669"/>
    <property type="project" value="InterPro"/>
</dbReference>
<evidence type="ECO:0000313" key="9">
    <source>
        <dbReference type="Proteomes" id="UP000054408"/>
    </source>
</evidence>
<dbReference type="STRING" id="461836.A0A0L0DQI2"/>
<dbReference type="GO" id="GO:0005737">
    <property type="term" value="C:cytoplasm"/>
    <property type="evidence" value="ECO:0007669"/>
    <property type="project" value="UniProtKB-SubCell"/>
</dbReference>
<dbReference type="GO" id="GO:0006897">
    <property type="term" value="P:endocytosis"/>
    <property type="evidence" value="ECO:0007669"/>
    <property type="project" value="InterPro"/>
</dbReference>
<evidence type="ECO:0000256" key="6">
    <source>
        <dbReference type="SAM" id="MobiDB-lite"/>
    </source>
</evidence>
<feature type="region of interest" description="Disordered" evidence="6">
    <location>
        <begin position="229"/>
        <end position="312"/>
    </location>
</feature>
<keyword evidence="2 4" id="KW-0728">SH3 domain</keyword>
<dbReference type="OMA" id="LIMHERG"/>
<dbReference type="AlphaFoldDB" id="A0A0L0DQI2"/>
<dbReference type="CDD" id="cd00174">
    <property type="entry name" value="SH3"/>
    <property type="match status" value="1"/>
</dbReference>
<feature type="coiled-coil region" evidence="5">
    <location>
        <begin position="108"/>
        <end position="162"/>
    </location>
</feature>
<dbReference type="SMART" id="SM00326">
    <property type="entry name" value="SH3"/>
    <property type="match status" value="1"/>
</dbReference>
<dbReference type="Pfam" id="PF14604">
    <property type="entry name" value="SH3_9"/>
    <property type="match status" value="1"/>
</dbReference>
<dbReference type="eggNOG" id="KOG2856">
    <property type="taxonomic scope" value="Eukaryota"/>
</dbReference>
<feature type="domain" description="SH3" evidence="7">
    <location>
        <begin position="314"/>
        <end position="372"/>
    </location>
</feature>
<name>A0A0L0DQI2_THETB</name>
<gene>
    <name evidence="8" type="ORF">AMSG_01384</name>
</gene>
<keyword evidence="5" id="KW-0175">Coiled coil</keyword>
<dbReference type="OrthoDB" id="10255964at2759"/>
<dbReference type="GeneID" id="25561134"/>
<dbReference type="FunFam" id="2.30.30.40:FF:000072">
    <property type="entry name" value="Unconventional Myosin IB"/>
    <property type="match status" value="1"/>
</dbReference>
<dbReference type="Proteomes" id="UP000054408">
    <property type="component" value="Unassembled WGS sequence"/>
</dbReference>
<dbReference type="Gene3D" id="1.20.1270.60">
    <property type="entry name" value="Arfaptin homology (AH) domain/BAR domain"/>
    <property type="match status" value="1"/>
</dbReference>
<evidence type="ECO:0000256" key="5">
    <source>
        <dbReference type="SAM" id="Coils"/>
    </source>
</evidence>
<dbReference type="PROSITE" id="PS50002">
    <property type="entry name" value="SH3"/>
    <property type="match status" value="1"/>
</dbReference>
<proteinExistence type="predicted"/>
<evidence type="ECO:0000256" key="1">
    <source>
        <dbReference type="ARBA" id="ARBA00004496"/>
    </source>
</evidence>
<dbReference type="PANTHER" id="PTHR47174:SF3">
    <property type="entry name" value="BRIDGING INTEGRATOR 3"/>
    <property type="match status" value="1"/>
</dbReference>
<dbReference type="GO" id="GO:0015629">
    <property type="term" value="C:actin cytoskeleton"/>
    <property type="evidence" value="ECO:0007669"/>
    <property type="project" value="TreeGrafter"/>
</dbReference>
<dbReference type="RefSeq" id="XP_013761987.1">
    <property type="nucleotide sequence ID" value="XM_013906533.1"/>
</dbReference>
<comment type="subcellular location">
    <subcellularLocation>
        <location evidence="1">Cytoplasm</location>
    </subcellularLocation>
</comment>
<dbReference type="PANTHER" id="PTHR47174">
    <property type="entry name" value="BRIDGING INTEGRATOR 3"/>
    <property type="match status" value="1"/>
</dbReference>
<dbReference type="PRINTS" id="PR00452">
    <property type="entry name" value="SH3DOMAIN"/>
</dbReference>
<dbReference type="InterPro" id="IPR027267">
    <property type="entry name" value="AH/BAR_dom_sf"/>
</dbReference>
<reference evidence="8 9" key="1">
    <citation type="submission" date="2010-05" db="EMBL/GenBank/DDBJ databases">
        <title>The Genome Sequence of Thecamonas trahens ATCC 50062.</title>
        <authorList>
            <consortium name="The Broad Institute Genome Sequencing Platform"/>
            <person name="Russ C."/>
            <person name="Cuomo C."/>
            <person name="Shea T."/>
            <person name="Young S.K."/>
            <person name="Zeng Q."/>
            <person name="Koehrsen M."/>
            <person name="Haas B."/>
            <person name="Borodovsky M."/>
            <person name="Guigo R."/>
            <person name="Alvarado L."/>
            <person name="Berlin A."/>
            <person name="Bochicchio J."/>
            <person name="Borenstein D."/>
            <person name="Chapman S."/>
            <person name="Chen Z."/>
            <person name="Freedman E."/>
            <person name="Gellesch M."/>
            <person name="Goldberg J."/>
            <person name="Griggs A."/>
            <person name="Gujja S."/>
            <person name="Heilman E."/>
            <person name="Heiman D."/>
            <person name="Hepburn T."/>
            <person name="Howarth C."/>
            <person name="Jen D."/>
            <person name="Larson L."/>
            <person name="Mehta T."/>
            <person name="Park D."/>
            <person name="Pearson M."/>
            <person name="Roberts A."/>
            <person name="Saif S."/>
            <person name="Shenoy N."/>
            <person name="Sisk P."/>
            <person name="Stolte C."/>
            <person name="Sykes S."/>
            <person name="Thomson T."/>
            <person name="Walk T."/>
            <person name="White J."/>
            <person name="Yandava C."/>
            <person name="Burger G."/>
            <person name="Gray M.W."/>
            <person name="Holland P.W.H."/>
            <person name="King N."/>
            <person name="Lang F.B.F."/>
            <person name="Roger A.J."/>
            <person name="Ruiz-Trillo I."/>
            <person name="Lander E."/>
            <person name="Nusbaum C."/>
        </authorList>
    </citation>
    <scope>NUCLEOTIDE SEQUENCE [LARGE SCALE GENOMIC DNA]</scope>
    <source>
        <strain evidence="8 9">ATCC 50062</strain>
    </source>
</reference>
<evidence type="ECO:0000256" key="2">
    <source>
        <dbReference type="ARBA" id="ARBA00022443"/>
    </source>
</evidence>
<keyword evidence="9" id="KW-1185">Reference proteome</keyword>
<protein>
    <recommendedName>
        <fullName evidence="7">SH3 domain-containing protein</fullName>
    </recommendedName>
</protein>
<dbReference type="SUPFAM" id="SSF50044">
    <property type="entry name" value="SH3-domain"/>
    <property type="match status" value="1"/>
</dbReference>
<accession>A0A0L0DQI2</accession>
<evidence type="ECO:0000313" key="8">
    <source>
        <dbReference type="EMBL" id="KNC53673.1"/>
    </source>
</evidence>
<dbReference type="InterPro" id="IPR001452">
    <property type="entry name" value="SH3_domain"/>
</dbReference>
<feature type="compositionally biased region" description="Low complexity" evidence="6">
    <location>
        <begin position="229"/>
        <end position="241"/>
    </location>
</feature>
<organism evidence="8 9">
    <name type="scientific">Thecamonas trahens ATCC 50062</name>
    <dbReference type="NCBI Taxonomy" id="461836"/>
    <lineage>
        <taxon>Eukaryota</taxon>
        <taxon>Apusozoa</taxon>
        <taxon>Apusomonadida</taxon>
        <taxon>Apusomonadidae</taxon>
        <taxon>Thecamonas</taxon>
    </lineage>
</organism>
<evidence type="ECO:0000256" key="3">
    <source>
        <dbReference type="ARBA" id="ARBA00022490"/>
    </source>
</evidence>
<dbReference type="Gene3D" id="2.30.30.40">
    <property type="entry name" value="SH3 Domains"/>
    <property type="match status" value="1"/>
</dbReference>
<keyword evidence="3" id="KW-0963">Cytoplasm</keyword>